<feature type="domain" description="Conserved Oligomeric Golgi complex subunit 6 C-terminal" evidence="1">
    <location>
        <begin position="16"/>
        <end position="63"/>
    </location>
</feature>
<evidence type="ECO:0000313" key="2">
    <source>
        <dbReference type="EMBL" id="RHY59368.1"/>
    </source>
</evidence>
<reference evidence="2 3" key="1">
    <citation type="submission" date="2018-08" db="EMBL/GenBank/DDBJ databases">
        <title>Aphanomyces genome sequencing and annotation.</title>
        <authorList>
            <person name="Minardi D."/>
            <person name="Oidtmann B."/>
            <person name="Van Der Giezen M."/>
            <person name="Studholme D.J."/>
        </authorList>
    </citation>
    <scope>NUCLEOTIDE SEQUENCE [LARGE SCALE GENOMIC DNA]</scope>
    <source>
        <strain evidence="2 3">D2</strain>
    </source>
</reference>
<evidence type="ECO:0000313" key="3">
    <source>
        <dbReference type="Proteomes" id="UP000266643"/>
    </source>
</evidence>
<dbReference type="EMBL" id="QUTD01005818">
    <property type="protein sequence ID" value="RHY59368.1"/>
    <property type="molecule type" value="Genomic_DNA"/>
</dbReference>
<organism evidence="2 3">
    <name type="scientific">Aphanomyces astaci</name>
    <name type="common">Crayfish plague agent</name>
    <dbReference type="NCBI Taxonomy" id="112090"/>
    <lineage>
        <taxon>Eukaryota</taxon>
        <taxon>Sar</taxon>
        <taxon>Stramenopiles</taxon>
        <taxon>Oomycota</taxon>
        <taxon>Saprolegniomycetes</taxon>
        <taxon>Saprolegniales</taxon>
        <taxon>Verrucalvaceae</taxon>
        <taxon>Aphanomyces</taxon>
    </lineage>
</organism>
<dbReference type="AlphaFoldDB" id="A0A397D5U6"/>
<dbReference type="Proteomes" id="UP000266643">
    <property type="component" value="Unassembled WGS sequence"/>
</dbReference>
<evidence type="ECO:0000259" key="1">
    <source>
        <dbReference type="Pfam" id="PF20653"/>
    </source>
</evidence>
<dbReference type="Pfam" id="PF20653">
    <property type="entry name" value="COG6_C"/>
    <property type="match status" value="1"/>
</dbReference>
<dbReference type="PANTHER" id="PTHR21506">
    <property type="entry name" value="COMPONENT OF OLIGOMERIC GOLGI COMPLEX 6"/>
    <property type="match status" value="1"/>
</dbReference>
<comment type="caution">
    <text evidence="2">The sequence shown here is derived from an EMBL/GenBank/DDBJ whole genome shotgun (WGS) entry which is preliminary data.</text>
</comment>
<dbReference type="GO" id="GO:0006891">
    <property type="term" value="P:intra-Golgi vesicle-mediated transport"/>
    <property type="evidence" value="ECO:0007669"/>
    <property type="project" value="InterPro"/>
</dbReference>
<sequence length="271" mass="30238">MRYIITISQIGDVFNRYCVDALAQTRRTGTLRKFVHALTVGIPRPIEIHAHDPVRYAAEMLAWRSRPRRPQQCERWAQSTPSGTMQLDQYRAAWTDNMDFGLGVAHPTLELTHKLGHLIDSYMDALLPHGIDAAELAKVLDPLLQTVLLPLDASAATIERNVFAINQLACVHVHAALTLVVESVAKAQAGLEPDVVRVSVHRFCTHVMALHVPVLDRIGAPEWRRAAASRTADLLYGAYDAVYAFVTNHRPPYPPSTLVHTPQEIRTILDI</sequence>
<proteinExistence type="predicted"/>
<gene>
    <name evidence="2" type="ORF">DYB30_003682</name>
</gene>
<name>A0A397D5U6_APHAT</name>
<accession>A0A397D5U6</accession>
<protein>
    <recommendedName>
        <fullName evidence="1">Conserved Oligomeric Golgi complex subunit 6 C-terminal domain-containing protein</fullName>
    </recommendedName>
</protein>
<dbReference type="InterPro" id="IPR010490">
    <property type="entry name" value="COG6"/>
</dbReference>
<dbReference type="InterPro" id="IPR048369">
    <property type="entry name" value="COG6_C"/>
</dbReference>
<dbReference type="PANTHER" id="PTHR21506:SF0">
    <property type="entry name" value="CONSERVED OLIGOMERIC GOLGI COMPLEX SUBUNIT 6"/>
    <property type="match status" value="1"/>
</dbReference>
<dbReference type="VEuPathDB" id="FungiDB:H257_11289"/>
<dbReference type="GO" id="GO:0017119">
    <property type="term" value="C:Golgi transport complex"/>
    <property type="evidence" value="ECO:0007669"/>
    <property type="project" value="InterPro"/>
</dbReference>